<comment type="subcellular location">
    <subcellularLocation>
        <location evidence="3">Cytoplasm</location>
    </subcellularLocation>
</comment>
<dbReference type="HAMAP" id="MF_03054">
    <property type="entry name" value="CTU2"/>
    <property type="match status" value="1"/>
</dbReference>
<dbReference type="InParanoid" id="K2RZM6"/>
<evidence type="ECO:0000256" key="3">
    <source>
        <dbReference type="HAMAP-Rule" id="MF_03054"/>
    </source>
</evidence>
<dbReference type="FunCoup" id="K2RZM6">
    <property type="interactions" value="168"/>
</dbReference>
<comment type="function">
    <text evidence="3">Plays a central role in 2-thiolation of mcm(5)S(2)U at tRNA wobble positions of tRNA(Lys), tRNA(Glu) and tRNA(Gln). May act by forming a heterodimer with NCS6 that ligates sulfur from thiocarboxylated URM1 onto the uridine of tRNAs at wobble position. Prior mcm(5) tRNA modification by the elongator complex is required for 2-thiolation. May also be involved in protein urmylation.</text>
</comment>
<dbReference type="EMBL" id="AHHD01000293">
    <property type="protein sequence ID" value="EKG15659.1"/>
    <property type="molecule type" value="Genomic_DNA"/>
</dbReference>
<organism evidence="4 5">
    <name type="scientific">Macrophomina phaseolina (strain MS6)</name>
    <name type="common">Charcoal rot fungus</name>
    <dbReference type="NCBI Taxonomy" id="1126212"/>
    <lineage>
        <taxon>Eukaryota</taxon>
        <taxon>Fungi</taxon>
        <taxon>Dikarya</taxon>
        <taxon>Ascomycota</taxon>
        <taxon>Pezizomycotina</taxon>
        <taxon>Dothideomycetes</taxon>
        <taxon>Dothideomycetes incertae sedis</taxon>
        <taxon>Botryosphaeriales</taxon>
        <taxon>Botryosphaeriaceae</taxon>
        <taxon>Macrophomina</taxon>
    </lineage>
</organism>
<dbReference type="Gene3D" id="3.40.50.620">
    <property type="entry name" value="HUPs"/>
    <property type="match status" value="1"/>
</dbReference>
<dbReference type="GO" id="GO:0000049">
    <property type="term" value="F:tRNA binding"/>
    <property type="evidence" value="ECO:0007669"/>
    <property type="project" value="InterPro"/>
</dbReference>
<dbReference type="Pfam" id="PF10288">
    <property type="entry name" value="CTU2"/>
    <property type="match status" value="1"/>
</dbReference>
<dbReference type="PANTHER" id="PTHR20882:SF14">
    <property type="entry name" value="CYTOPLASMIC TRNA 2-THIOLATION PROTEIN 2"/>
    <property type="match status" value="1"/>
</dbReference>
<dbReference type="InterPro" id="IPR019407">
    <property type="entry name" value="CTU2"/>
</dbReference>
<evidence type="ECO:0000313" key="5">
    <source>
        <dbReference type="Proteomes" id="UP000007129"/>
    </source>
</evidence>
<protein>
    <recommendedName>
        <fullName evidence="3">Cytoplasmic tRNA 2-thiolation protein 2</fullName>
    </recommendedName>
</protein>
<dbReference type="GO" id="GO:0002143">
    <property type="term" value="P:tRNA wobble position uridine thiolation"/>
    <property type="evidence" value="ECO:0007669"/>
    <property type="project" value="TreeGrafter"/>
</dbReference>
<dbReference type="Proteomes" id="UP000007129">
    <property type="component" value="Unassembled WGS sequence"/>
</dbReference>
<reference evidence="4 5" key="1">
    <citation type="journal article" date="2012" name="BMC Genomics">
        <title>Tools to kill: Genome of one of the most destructive plant pathogenic fungi Macrophomina phaseolina.</title>
        <authorList>
            <person name="Islam M.S."/>
            <person name="Haque M.S."/>
            <person name="Islam M.M."/>
            <person name="Emdad E.M."/>
            <person name="Halim A."/>
            <person name="Hossen Q.M.M."/>
            <person name="Hossain M.Z."/>
            <person name="Ahmed B."/>
            <person name="Rahim S."/>
            <person name="Rahman M.S."/>
            <person name="Alam M.M."/>
            <person name="Hou S."/>
            <person name="Wan X."/>
            <person name="Saito J.A."/>
            <person name="Alam M."/>
        </authorList>
    </citation>
    <scope>NUCLEOTIDE SEQUENCE [LARGE SCALE GENOMIC DNA]</scope>
    <source>
        <strain evidence="4 5">MS6</strain>
    </source>
</reference>
<dbReference type="eggNOG" id="KOG2594">
    <property type="taxonomic scope" value="Eukaryota"/>
</dbReference>
<dbReference type="InterPro" id="IPR014729">
    <property type="entry name" value="Rossmann-like_a/b/a_fold"/>
</dbReference>
<dbReference type="GO" id="GO:0005829">
    <property type="term" value="C:cytosol"/>
    <property type="evidence" value="ECO:0007669"/>
    <property type="project" value="TreeGrafter"/>
</dbReference>
<accession>K2RZM6</accession>
<dbReference type="OrthoDB" id="25129at2759"/>
<dbReference type="GO" id="GO:0032447">
    <property type="term" value="P:protein urmylation"/>
    <property type="evidence" value="ECO:0007669"/>
    <property type="project" value="UniProtKB-UniRule"/>
</dbReference>
<evidence type="ECO:0000313" key="4">
    <source>
        <dbReference type="EMBL" id="EKG15659.1"/>
    </source>
</evidence>
<keyword evidence="1 3" id="KW-0963">Cytoplasm</keyword>
<keyword evidence="2 3" id="KW-0819">tRNA processing</keyword>
<evidence type="ECO:0000256" key="1">
    <source>
        <dbReference type="ARBA" id="ARBA00022490"/>
    </source>
</evidence>
<comment type="pathway">
    <text evidence="3">tRNA modification; 5-methoxycarbonylmethyl-2-thiouridine-tRNA biosynthesis.</text>
</comment>
<dbReference type="VEuPathDB" id="FungiDB:MPH_07094"/>
<evidence type="ECO:0000256" key="2">
    <source>
        <dbReference type="ARBA" id="ARBA00022694"/>
    </source>
</evidence>
<name>K2RZM6_MACPH</name>
<gene>
    <name evidence="3" type="primary">NCS2</name>
    <name evidence="3" type="synonym">CTU2</name>
    <name evidence="4" type="ORF">MPH_07094</name>
</gene>
<dbReference type="GO" id="GO:0016783">
    <property type="term" value="F:sulfurtransferase activity"/>
    <property type="evidence" value="ECO:0007669"/>
    <property type="project" value="TreeGrafter"/>
</dbReference>
<dbReference type="SUPFAM" id="SSF52402">
    <property type="entry name" value="Adenine nucleotide alpha hydrolases-like"/>
    <property type="match status" value="1"/>
</dbReference>
<comment type="caution">
    <text evidence="4">The sequence shown here is derived from an EMBL/GenBank/DDBJ whole genome shotgun (WGS) entry which is preliminary data.</text>
</comment>
<sequence>MSEEGWTRAVHMPRWALVDWSKVRGGMWLLCWRSSPRKPDALESARKLSAARAASASRKSPARQAPTQMRGPAARLAACLHLFLYRDAAARPLCCPSSLAMPGKHATTDPFGATRLCQRCRVSESCLIVRSEPLCSDCFAKYVNTKAIKRMESYAYYVKNRSADEERKLLLPVSFGVSSVTLLYLLDEHLRRQTAKTGRTGYALHILHIDTSAVEMDTPEAGRLDRLREAFPAHEYSSAPLADVFDDADAEEALQGVPEAATVDTGGMETSQQKLERLIVSLPSATSRADVVRILKNRLIVKFAQRHDCKGVLWGDTTTKIAEKTLAETAKGRGFSLPWQVSDGMSPFGITFNYPLRDLLKKELVAHADLTSPPLTSLIQVQRHTQVSASAKNTTIDDLMKQYFESVEQDYPSIVANVVRTSSKLEPAPTTDDRCRLCDMPVEGRRFGIHGWGGDQHDSSALISDGEQLCYGCMRAAPQSASFL</sequence>
<dbReference type="AlphaFoldDB" id="K2RZM6"/>
<comment type="similarity">
    <text evidence="3">Belongs to the CTU2/NCS2 family.</text>
</comment>
<dbReference type="UniPathway" id="UPA00988"/>
<dbReference type="STRING" id="1126212.K2RZM6"/>
<dbReference type="GO" id="GO:0016779">
    <property type="term" value="F:nucleotidyltransferase activity"/>
    <property type="evidence" value="ECO:0007669"/>
    <property type="project" value="UniProtKB-UniRule"/>
</dbReference>
<dbReference type="PANTHER" id="PTHR20882">
    <property type="entry name" value="CYTOPLASMIC TRNA 2-THIOLATION PROTEIN 2"/>
    <property type="match status" value="1"/>
</dbReference>
<dbReference type="HOGENOM" id="CLU_024534_3_0_1"/>
<proteinExistence type="inferred from homology"/>